<feature type="region of interest" description="Disordered" evidence="1">
    <location>
        <begin position="308"/>
        <end position="328"/>
    </location>
</feature>
<dbReference type="Pfam" id="PF01841">
    <property type="entry name" value="Transglut_core"/>
    <property type="match status" value="1"/>
</dbReference>
<feature type="transmembrane region" description="Helical" evidence="2">
    <location>
        <begin position="218"/>
        <end position="236"/>
    </location>
</feature>
<protein>
    <submittedName>
        <fullName evidence="4">Transglutaminase-like putative cysteine protease</fullName>
    </submittedName>
</protein>
<feature type="transmembrane region" description="Helical" evidence="2">
    <location>
        <begin position="622"/>
        <end position="640"/>
    </location>
</feature>
<dbReference type="InterPro" id="IPR038765">
    <property type="entry name" value="Papain-like_cys_pep_sf"/>
</dbReference>
<sequence length="823" mass="88410">MTGRRRLGLVAAAATLLAAAPLSAIFDTWTWLLQCILAVGLVAGAAVLTRTLRFPTWAQAIAMVGVLLLTLTWMFPSGDELLSLIPSPATFNHFGELFTEAGTDTRSYGVPVPDRDGLLFIAVLGIGTVAIAVDMLAVVARKPALAGLPMLAIYSVPVAVYLDSVPMLTFVIGATGFLWLLVADNVDRVRRFGRRFTGDGRDVDVWEPSPLAAAGRRLAVIGMAVAVLLPLVVPGINTGLLNSLTQVGAGTGVGGNGTGGNGRINLFALLSGQLNQAQVTNYVRVTTNEPDPFYLRFGVADVITQEAVTNRTPTGRPLSRGLDDPRQNGATAGVQYTQYHADVEITNDFNQTLAPVYSTIIDTDGLDGAWLYDPNTQVVFSNRTTTRGRKYSFDYVRAKYTPAQLRTAEALARDDPLRTQFTAVPDDPEVQALVAGLIKNQRTEYDKISAIYRYFSRDNGFTYSLQTTDPQAGKSAIVTFLKEGKAGYCQQYAAAMAWMAREAGIPARVAFGFTLGSTRDGDAYVLTNRNAHAWTEVYLDGFGWVPFDATPAAAVVGSARSAWAEDPDAVATPSASSTATVAPGTDPSAAPGAAQRPDRDVDNGALNSPGAGIQASVSSATMLTMALVAVFLALLAVPALRRILVRRRRHSATIPKTTAVATGGPAPPDGREVVVTTETVQAREDAHAAWDELVDTMIDYRVPVDPTETPRHTAQRLVREAELTDSPAESAVLLGRAEERARYARQPLQGGELTVALGQVRRSLARTATKRTRIVALLLPPSVMLRWRMGLGDMSARWVGLFSTGRDWLIRFSPRRLLAGRTR</sequence>
<dbReference type="InterPro" id="IPR025403">
    <property type="entry name" value="TgpA-like_C"/>
</dbReference>
<dbReference type="PANTHER" id="PTHR42736:SF1">
    <property type="entry name" value="PROTEIN-GLUTAMINE GAMMA-GLUTAMYLTRANSFERASE"/>
    <property type="match status" value="1"/>
</dbReference>
<dbReference type="Proteomes" id="UP000578112">
    <property type="component" value="Unassembled WGS sequence"/>
</dbReference>
<dbReference type="Gene3D" id="3.10.620.30">
    <property type="match status" value="1"/>
</dbReference>
<dbReference type="InterPro" id="IPR002931">
    <property type="entry name" value="Transglutaminase-like"/>
</dbReference>
<gene>
    <name evidence="4" type="ORF">BJ971_006040</name>
</gene>
<dbReference type="SMART" id="SM00460">
    <property type="entry name" value="TGc"/>
    <property type="match status" value="1"/>
</dbReference>
<feature type="domain" description="Transglutaminase-like" evidence="3">
    <location>
        <begin position="481"/>
        <end position="551"/>
    </location>
</feature>
<feature type="transmembrane region" description="Helical" evidence="2">
    <location>
        <begin position="29"/>
        <end position="49"/>
    </location>
</feature>
<keyword evidence="2" id="KW-1133">Transmembrane helix</keyword>
<feature type="transmembrane region" description="Helical" evidence="2">
    <location>
        <begin position="117"/>
        <end position="137"/>
    </location>
</feature>
<organism evidence="4 5">
    <name type="scientific">Actinoplanes digitatis</name>
    <dbReference type="NCBI Taxonomy" id="1868"/>
    <lineage>
        <taxon>Bacteria</taxon>
        <taxon>Bacillati</taxon>
        <taxon>Actinomycetota</taxon>
        <taxon>Actinomycetes</taxon>
        <taxon>Micromonosporales</taxon>
        <taxon>Micromonosporaceae</taxon>
        <taxon>Actinoplanes</taxon>
    </lineage>
</organism>
<dbReference type="PANTHER" id="PTHR42736">
    <property type="entry name" value="PROTEIN-GLUTAMINE GAMMA-GLUTAMYLTRANSFERASE"/>
    <property type="match status" value="1"/>
</dbReference>
<dbReference type="GO" id="GO:0008233">
    <property type="term" value="F:peptidase activity"/>
    <property type="evidence" value="ECO:0007669"/>
    <property type="project" value="UniProtKB-KW"/>
</dbReference>
<proteinExistence type="predicted"/>
<dbReference type="Pfam" id="PF11992">
    <property type="entry name" value="TgpA_N"/>
    <property type="match status" value="1"/>
</dbReference>
<feature type="transmembrane region" description="Helical" evidence="2">
    <location>
        <begin position="168"/>
        <end position="186"/>
    </location>
</feature>
<feature type="transmembrane region" description="Helical" evidence="2">
    <location>
        <begin position="144"/>
        <end position="162"/>
    </location>
</feature>
<dbReference type="SUPFAM" id="SSF54001">
    <property type="entry name" value="Cysteine proteinases"/>
    <property type="match status" value="1"/>
</dbReference>
<feature type="compositionally biased region" description="Low complexity" evidence="1">
    <location>
        <begin position="569"/>
        <end position="583"/>
    </location>
</feature>
<reference evidence="4 5" key="1">
    <citation type="submission" date="2020-08" db="EMBL/GenBank/DDBJ databases">
        <title>Sequencing the genomes of 1000 actinobacteria strains.</title>
        <authorList>
            <person name="Klenk H.-P."/>
        </authorList>
    </citation>
    <scope>NUCLEOTIDE SEQUENCE [LARGE SCALE GENOMIC DNA]</scope>
    <source>
        <strain evidence="4 5">DSM 43149</strain>
    </source>
</reference>
<dbReference type="RefSeq" id="WP_184996532.1">
    <property type="nucleotide sequence ID" value="NZ_BOMK01000022.1"/>
</dbReference>
<keyword evidence="5" id="KW-1185">Reference proteome</keyword>
<dbReference type="AlphaFoldDB" id="A0A7W7MTE0"/>
<evidence type="ECO:0000256" key="1">
    <source>
        <dbReference type="SAM" id="MobiDB-lite"/>
    </source>
</evidence>
<evidence type="ECO:0000259" key="3">
    <source>
        <dbReference type="SMART" id="SM00460"/>
    </source>
</evidence>
<keyword evidence="4" id="KW-0645">Protease</keyword>
<feature type="transmembrane region" description="Helical" evidence="2">
    <location>
        <begin position="56"/>
        <end position="75"/>
    </location>
</feature>
<evidence type="ECO:0000313" key="4">
    <source>
        <dbReference type="EMBL" id="MBB4765484.1"/>
    </source>
</evidence>
<dbReference type="Pfam" id="PF13559">
    <property type="entry name" value="DUF4129"/>
    <property type="match status" value="1"/>
</dbReference>
<comment type="caution">
    <text evidence="4">The sequence shown here is derived from an EMBL/GenBank/DDBJ whole genome shotgun (WGS) entry which is preliminary data.</text>
</comment>
<dbReference type="EMBL" id="JACHNH010000001">
    <property type="protein sequence ID" value="MBB4765484.1"/>
    <property type="molecule type" value="Genomic_DNA"/>
</dbReference>
<keyword evidence="2" id="KW-0812">Transmembrane</keyword>
<accession>A0A7W7MTE0</accession>
<dbReference type="GO" id="GO:0006508">
    <property type="term" value="P:proteolysis"/>
    <property type="evidence" value="ECO:0007669"/>
    <property type="project" value="UniProtKB-KW"/>
</dbReference>
<keyword evidence="2" id="KW-0472">Membrane</keyword>
<name>A0A7W7MTE0_9ACTN</name>
<keyword evidence="4" id="KW-0378">Hydrolase</keyword>
<feature type="region of interest" description="Disordered" evidence="1">
    <location>
        <begin position="567"/>
        <end position="607"/>
    </location>
</feature>
<dbReference type="InterPro" id="IPR021878">
    <property type="entry name" value="TgpA_N"/>
</dbReference>
<evidence type="ECO:0000313" key="5">
    <source>
        <dbReference type="Proteomes" id="UP000578112"/>
    </source>
</evidence>
<dbReference type="InterPro" id="IPR052901">
    <property type="entry name" value="Bact_TGase-like"/>
</dbReference>
<evidence type="ECO:0000256" key="2">
    <source>
        <dbReference type="SAM" id="Phobius"/>
    </source>
</evidence>